<dbReference type="GO" id="GO:0005975">
    <property type="term" value="P:carbohydrate metabolic process"/>
    <property type="evidence" value="ECO:0007669"/>
    <property type="project" value="InterPro"/>
</dbReference>
<accession>A0A2J9VIV9</accession>
<feature type="binding site" evidence="3">
    <location>
        <position position="84"/>
    </location>
    <ligand>
        <name>Zn(2+)</name>
        <dbReference type="ChEBI" id="CHEBI:29105"/>
        <label>1</label>
        <note>catalytic</note>
    </ligand>
</feature>
<keyword evidence="3" id="KW-0862">Zinc</keyword>
<dbReference type="STRING" id="674.VM_19915"/>
<feature type="binding site" evidence="3">
    <location>
        <position position="209"/>
    </location>
    <ligand>
        <name>Zn(2+)</name>
        <dbReference type="ChEBI" id="CHEBI:29105"/>
        <label>1</label>
        <note>catalytic</note>
    </ligand>
</feature>
<dbReference type="NCBIfam" id="NF009374">
    <property type="entry name" value="PRK12737.1"/>
    <property type="match status" value="1"/>
</dbReference>
<feature type="binding site" evidence="3">
    <location>
        <position position="181"/>
    </location>
    <ligand>
        <name>Zn(2+)</name>
        <dbReference type="ChEBI" id="CHEBI:29105"/>
        <label>1</label>
        <note>catalytic</note>
    </ligand>
</feature>
<sequence>MNNIINSHYLLKQAQKEGYAIPAFNFHNLETVQVILDTAKELGSPVILAGTPGTYSYGGTRELIHMVNAAAEQRNMQVVLHLDHHHELNDIRRKVELGIRSAMVDGSALPLNENIALTQEAVSICHAYGCTVEAEIGQLVGQEDDLIVEAINDPYTQPEEAVRLVVETNVDSLAIAIGTAHGMYKEKPKLDFERLKRIAELVDIPLVLHGASGVRSEDVQHCIALGISKVNVATELKIAYSDALKLTLAEKPTLSDPREYNQLAKEAMAKVVKEKILMCMSQGRI</sequence>
<reference evidence="4" key="1">
    <citation type="submission" date="2017-12" db="EMBL/GenBank/DDBJ databases">
        <title>FDA dAtabase for Regulatory Grade micrObial Sequences (FDA-ARGOS): Supporting development and validation of Infectious Disease Dx tests.</title>
        <authorList>
            <person name="Hoffmann M."/>
            <person name="Allard M."/>
            <person name="Evans P."/>
            <person name="Brown E."/>
            <person name="Tallon L.J."/>
            <person name="Sadzewicz L."/>
            <person name="Sengamalay N."/>
            <person name="Ott S."/>
            <person name="Godinez A."/>
            <person name="Nagaraj S."/>
            <person name="Vavikolanu K."/>
            <person name="Aluvathingal J."/>
            <person name="Nadendla S."/>
            <person name="Hobson J."/>
            <person name="Sichtig H."/>
        </authorList>
    </citation>
    <scope>NUCLEOTIDE SEQUENCE [LARGE SCALE GENOMIC DNA]</scope>
    <source>
        <strain evidence="4">FDAARGOS_113</strain>
    </source>
</reference>
<dbReference type="CDD" id="cd00947">
    <property type="entry name" value="TBP_aldolase_IIB"/>
    <property type="match status" value="1"/>
</dbReference>
<dbReference type="EMBL" id="LOSJ02000001">
    <property type="protein sequence ID" value="PNM63602.1"/>
    <property type="molecule type" value="Genomic_DNA"/>
</dbReference>
<dbReference type="Pfam" id="PF01116">
    <property type="entry name" value="F_bP_aldolase"/>
    <property type="match status" value="1"/>
</dbReference>
<dbReference type="OrthoDB" id="9803995at2"/>
<comment type="caution">
    <text evidence="4">The sequence shown here is derived from an EMBL/GenBank/DDBJ whole genome shotgun (WGS) entry which is preliminary data.</text>
</comment>
<gene>
    <name evidence="4" type="primary">kbaY</name>
    <name evidence="4" type="synonym">agaY</name>
    <name evidence="4" type="ORF">AL544_001065</name>
</gene>
<dbReference type="AlphaFoldDB" id="A0A2J9VIV9"/>
<feature type="binding site" evidence="2">
    <location>
        <begin position="231"/>
        <end position="234"/>
    </location>
    <ligand>
        <name>dihydroxyacetone phosphate</name>
        <dbReference type="ChEBI" id="CHEBI:57642"/>
    </ligand>
</feature>
<dbReference type="Proteomes" id="UP000053748">
    <property type="component" value="Unassembled WGS sequence"/>
</dbReference>
<evidence type="ECO:0000256" key="2">
    <source>
        <dbReference type="PIRSR" id="PIRSR001359-2"/>
    </source>
</evidence>
<evidence type="ECO:0000313" key="5">
    <source>
        <dbReference type="Proteomes" id="UP000053748"/>
    </source>
</evidence>
<dbReference type="Gene3D" id="3.20.20.70">
    <property type="entry name" value="Aldolase class I"/>
    <property type="match status" value="1"/>
</dbReference>
<dbReference type="PANTHER" id="PTHR30304">
    <property type="entry name" value="D-TAGATOSE-1,6-BISPHOSPHATE ALDOLASE"/>
    <property type="match status" value="1"/>
</dbReference>
<feature type="binding site" evidence="3">
    <location>
        <position position="135"/>
    </location>
    <ligand>
        <name>Zn(2+)</name>
        <dbReference type="ChEBI" id="CHEBI:29105"/>
        <label>2</label>
    </ligand>
</feature>
<feature type="active site" description="Proton donor" evidence="1">
    <location>
        <position position="83"/>
    </location>
</feature>
<organism evidence="4 5">
    <name type="scientific">Vibrio mimicus</name>
    <dbReference type="NCBI Taxonomy" id="674"/>
    <lineage>
        <taxon>Bacteria</taxon>
        <taxon>Pseudomonadati</taxon>
        <taxon>Pseudomonadota</taxon>
        <taxon>Gammaproteobacteria</taxon>
        <taxon>Vibrionales</taxon>
        <taxon>Vibrionaceae</taxon>
        <taxon>Vibrio</taxon>
    </lineage>
</organism>
<evidence type="ECO:0000256" key="1">
    <source>
        <dbReference type="PIRSR" id="PIRSR001359-1"/>
    </source>
</evidence>
<dbReference type="PIRSF" id="PIRSF001359">
    <property type="entry name" value="F_bP_aldolase_II"/>
    <property type="match status" value="1"/>
</dbReference>
<dbReference type="NCBIfam" id="TIGR00167">
    <property type="entry name" value="cbbA"/>
    <property type="match status" value="1"/>
</dbReference>
<proteinExistence type="predicted"/>
<comment type="cofactor">
    <cofactor evidence="3">
        <name>Zn(2+)</name>
        <dbReference type="ChEBI" id="CHEBI:29105"/>
    </cofactor>
    <text evidence="3">Binds 2 Zn(2+) ions per subunit. One is catalytic and the other provides a structural contribution.</text>
</comment>
<dbReference type="RefSeq" id="WP_001059597.1">
    <property type="nucleotide sequence ID" value="NZ_CAWMSS010000002.1"/>
</dbReference>
<protein>
    <submittedName>
        <fullName evidence="4">Ketose-bisphosphate aldolase</fullName>
    </submittedName>
</protein>
<dbReference type="InterPro" id="IPR050246">
    <property type="entry name" value="Class_II_FBP_aldolase"/>
</dbReference>
<feature type="binding site" evidence="3">
    <location>
        <position position="105"/>
    </location>
    <ligand>
        <name>Zn(2+)</name>
        <dbReference type="ChEBI" id="CHEBI:29105"/>
        <label>2</label>
    </ligand>
</feature>
<keyword evidence="5" id="KW-1185">Reference proteome</keyword>
<dbReference type="GO" id="GO:0009025">
    <property type="term" value="F:tagatose-bisphosphate aldolase activity"/>
    <property type="evidence" value="ECO:0007669"/>
    <property type="project" value="TreeGrafter"/>
</dbReference>
<name>A0A2J9VIV9_VIBMI</name>
<dbReference type="InterPro" id="IPR013785">
    <property type="entry name" value="Aldolase_TIM"/>
</dbReference>
<keyword evidence="3" id="KW-0479">Metal-binding</keyword>
<dbReference type="SUPFAM" id="SSF51569">
    <property type="entry name" value="Aldolase"/>
    <property type="match status" value="1"/>
</dbReference>
<dbReference type="GO" id="GO:0005829">
    <property type="term" value="C:cytosol"/>
    <property type="evidence" value="ECO:0007669"/>
    <property type="project" value="TreeGrafter"/>
</dbReference>
<evidence type="ECO:0000313" key="4">
    <source>
        <dbReference type="EMBL" id="PNM63602.1"/>
    </source>
</evidence>
<dbReference type="GO" id="GO:0008270">
    <property type="term" value="F:zinc ion binding"/>
    <property type="evidence" value="ECO:0007669"/>
    <property type="project" value="InterPro"/>
</dbReference>
<dbReference type="PANTHER" id="PTHR30304:SF0">
    <property type="entry name" value="D-TAGATOSE-1,6-BISPHOSPHATE ALDOLASE SUBUNIT GATY-RELATED"/>
    <property type="match status" value="1"/>
</dbReference>
<dbReference type="NCBIfam" id="NF006626">
    <property type="entry name" value="PRK09195.1"/>
    <property type="match status" value="1"/>
</dbReference>
<feature type="binding site" evidence="2">
    <location>
        <begin position="210"/>
        <end position="212"/>
    </location>
    <ligand>
        <name>dihydroxyacetone phosphate</name>
        <dbReference type="ChEBI" id="CHEBI:57642"/>
    </ligand>
</feature>
<feature type="binding site" evidence="2">
    <location>
        <position position="182"/>
    </location>
    <ligand>
        <name>dihydroxyacetone phosphate</name>
        <dbReference type="ChEBI" id="CHEBI:57642"/>
    </ligand>
</feature>
<evidence type="ECO:0000256" key="3">
    <source>
        <dbReference type="PIRSR" id="PIRSR001359-3"/>
    </source>
</evidence>
<dbReference type="InterPro" id="IPR000771">
    <property type="entry name" value="FBA_II"/>
</dbReference>